<dbReference type="RefSeq" id="WP_314827419.1">
    <property type="nucleotide sequence ID" value="NZ_CAUVJN010000004.1"/>
</dbReference>
<dbReference type="Pfam" id="PF11738">
    <property type="entry name" value="DUF3298"/>
    <property type="match status" value="1"/>
</dbReference>
<dbReference type="InterPro" id="IPR021729">
    <property type="entry name" value="DUF3298"/>
</dbReference>
<dbReference type="InterPro" id="IPR037126">
    <property type="entry name" value="PdaC/RsiV-like_sf"/>
</dbReference>
<dbReference type="AlphaFoldDB" id="A0A930DRW0"/>
<proteinExistence type="predicted"/>
<accession>A0A930DRW0</accession>
<evidence type="ECO:0000259" key="1">
    <source>
        <dbReference type="Pfam" id="PF11738"/>
    </source>
</evidence>
<reference evidence="2" key="1">
    <citation type="submission" date="2020-04" db="EMBL/GenBank/DDBJ databases">
        <title>Deep metagenomics examines the oral microbiome during advanced dental caries in children, revealing novel taxa and co-occurrences with host molecules.</title>
        <authorList>
            <person name="Baker J.L."/>
            <person name="Morton J.T."/>
            <person name="Dinis M."/>
            <person name="Alvarez R."/>
            <person name="Tran N.C."/>
            <person name="Knight R."/>
            <person name="Edlund A."/>
        </authorList>
    </citation>
    <scope>NUCLEOTIDE SEQUENCE</scope>
    <source>
        <strain evidence="2">JCVI_24_bin.2</strain>
    </source>
</reference>
<comment type="caution">
    <text evidence="2">The sequence shown here is derived from an EMBL/GenBank/DDBJ whole genome shotgun (WGS) entry which is preliminary data.</text>
</comment>
<gene>
    <name evidence="2" type="ORF">HXM93_03270</name>
</gene>
<dbReference type="Gene3D" id="3.90.640.20">
    <property type="entry name" value="Heat-shock cognate protein, ATPase"/>
    <property type="match status" value="1"/>
</dbReference>
<feature type="domain" description="DUF3298" evidence="1">
    <location>
        <begin position="231"/>
        <end position="314"/>
    </location>
</feature>
<dbReference type="EMBL" id="JABZRD010000161">
    <property type="protein sequence ID" value="MBF1283540.1"/>
    <property type="molecule type" value="Genomic_DNA"/>
</dbReference>
<sequence length="319" mass="36015">MKDWKLIDAIGKIDDRFILEADEEAVKSKTKLFSFHGKELRKGVKHPFIKTAVAACLMLSLILPNVSEQSAYALQAIPGLGRYFQFITLRKYSFNDGNHSAKVQTPYLAVDGLDAEGDALKEEEVVAGGAAESKDLSLSDSSALEKSEKANSAKKINLDIEKKTEEWIREFKDELAGTEFKNLDVSSDLILNSEDYYVLSLSVLKQEGDSETVHHYYTVDKKSGKLLSLPELFPDRTDYKKILSDEVKRQIKEHNRSSENKYFVRDGEDNEGFEEIGDEQSFYINADNQLVLVFPQGEVAPMSMGESQFIMPKSIWQES</sequence>
<evidence type="ECO:0000313" key="2">
    <source>
        <dbReference type="EMBL" id="MBF1283540.1"/>
    </source>
</evidence>
<dbReference type="Gene3D" id="3.30.565.40">
    <property type="entry name" value="Fervidobacterium nodosum Rt17-B1 like"/>
    <property type="match status" value="1"/>
</dbReference>
<protein>
    <submittedName>
        <fullName evidence="2">DUF3298 domain-containing protein</fullName>
    </submittedName>
</protein>
<organism evidence="2 3">
    <name type="scientific">Oribacterium parvum</name>
    <dbReference type="NCBI Taxonomy" id="1501329"/>
    <lineage>
        <taxon>Bacteria</taxon>
        <taxon>Bacillati</taxon>
        <taxon>Bacillota</taxon>
        <taxon>Clostridia</taxon>
        <taxon>Lachnospirales</taxon>
        <taxon>Lachnospiraceae</taxon>
        <taxon>Oribacterium</taxon>
    </lineage>
</organism>
<dbReference type="Proteomes" id="UP000709351">
    <property type="component" value="Unassembled WGS sequence"/>
</dbReference>
<evidence type="ECO:0000313" key="3">
    <source>
        <dbReference type="Proteomes" id="UP000709351"/>
    </source>
</evidence>
<name>A0A930DRW0_9FIRM</name>